<dbReference type="Pfam" id="PF00583">
    <property type="entry name" value="Acetyltransf_1"/>
    <property type="match status" value="1"/>
</dbReference>
<evidence type="ECO:0000313" key="4">
    <source>
        <dbReference type="Proteomes" id="UP000812270"/>
    </source>
</evidence>
<dbReference type="CDD" id="cd04301">
    <property type="entry name" value="NAT_SF"/>
    <property type="match status" value="1"/>
</dbReference>
<evidence type="ECO:0000259" key="2">
    <source>
        <dbReference type="PROSITE" id="PS51186"/>
    </source>
</evidence>
<keyword evidence="4" id="KW-1185">Reference proteome</keyword>
<organism evidence="3 4">
    <name type="scientific">Pinibacter aurantiacus</name>
    <dbReference type="NCBI Taxonomy" id="2851599"/>
    <lineage>
        <taxon>Bacteria</taxon>
        <taxon>Pseudomonadati</taxon>
        <taxon>Bacteroidota</taxon>
        <taxon>Chitinophagia</taxon>
        <taxon>Chitinophagales</taxon>
        <taxon>Chitinophagaceae</taxon>
        <taxon>Pinibacter</taxon>
    </lineage>
</organism>
<accession>A0A9E2S565</accession>
<dbReference type="InterPro" id="IPR050769">
    <property type="entry name" value="NAT_camello-type"/>
</dbReference>
<dbReference type="Proteomes" id="UP000812270">
    <property type="component" value="Unassembled WGS sequence"/>
</dbReference>
<dbReference type="PANTHER" id="PTHR13947:SF37">
    <property type="entry name" value="LD18367P"/>
    <property type="match status" value="1"/>
</dbReference>
<protein>
    <submittedName>
        <fullName evidence="3">GNAT family N-acetyltransferase</fullName>
    </submittedName>
</protein>
<dbReference type="PROSITE" id="PS51186">
    <property type="entry name" value="GNAT"/>
    <property type="match status" value="1"/>
</dbReference>
<dbReference type="RefSeq" id="WP_217789372.1">
    <property type="nucleotide sequence ID" value="NZ_JAHSPG010000001.1"/>
</dbReference>
<dbReference type="InterPro" id="IPR000182">
    <property type="entry name" value="GNAT_dom"/>
</dbReference>
<comment type="caution">
    <text evidence="3">The sequence shown here is derived from an EMBL/GenBank/DDBJ whole genome shotgun (WGS) entry which is preliminary data.</text>
</comment>
<feature type="domain" description="N-acetyltransferase" evidence="2">
    <location>
        <begin position="1"/>
        <end position="163"/>
    </location>
</feature>
<evidence type="ECO:0000256" key="1">
    <source>
        <dbReference type="ARBA" id="ARBA00022679"/>
    </source>
</evidence>
<gene>
    <name evidence="3" type="ORF">KTO63_01615</name>
</gene>
<evidence type="ECO:0000313" key="3">
    <source>
        <dbReference type="EMBL" id="MBV4355827.1"/>
    </source>
</evidence>
<proteinExistence type="predicted"/>
<sequence length="164" mass="18492">MQYRMANKADGEALKTLALKAWSGFENELSPENWARLKGNLQNIKTYEDLLAKGPGFVCLNNDDNIVGMSFLVPSGEATELFDESWCSIRFVTVDPDYTGMGIGKTLTQKCIDAARLNGEKTIALHTSEIMHAARHIYESLGFQILKEIEPRLGKRYWVYLLTL</sequence>
<keyword evidence="1" id="KW-0808">Transferase</keyword>
<reference evidence="3" key="1">
    <citation type="submission" date="2021-06" db="EMBL/GenBank/DDBJ databases">
        <authorList>
            <person name="Huq M.A."/>
        </authorList>
    </citation>
    <scope>NUCLEOTIDE SEQUENCE</scope>
    <source>
        <strain evidence="3">MAH-26</strain>
    </source>
</reference>
<name>A0A9E2S565_9BACT</name>
<dbReference type="GO" id="GO:0008080">
    <property type="term" value="F:N-acetyltransferase activity"/>
    <property type="evidence" value="ECO:0007669"/>
    <property type="project" value="InterPro"/>
</dbReference>
<dbReference type="EMBL" id="JAHSPG010000001">
    <property type="protein sequence ID" value="MBV4355827.1"/>
    <property type="molecule type" value="Genomic_DNA"/>
</dbReference>
<dbReference type="AlphaFoldDB" id="A0A9E2S565"/>
<dbReference type="PANTHER" id="PTHR13947">
    <property type="entry name" value="GNAT FAMILY N-ACETYLTRANSFERASE"/>
    <property type="match status" value="1"/>
</dbReference>